<organism evidence="1 2">
    <name type="scientific">Pyxicephalus adspersus</name>
    <name type="common">African bullfrog</name>
    <dbReference type="NCBI Taxonomy" id="30357"/>
    <lineage>
        <taxon>Eukaryota</taxon>
        <taxon>Metazoa</taxon>
        <taxon>Chordata</taxon>
        <taxon>Craniata</taxon>
        <taxon>Vertebrata</taxon>
        <taxon>Euteleostomi</taxon>
        <taxon>Amphibia</taxon>
        <taxon>Batrachia</taxon>
        <taxon>Anura</taxon>
        <taxon>Neobatrachia</taxon>
        <taxon>Ranoidea</taxon>
        <taxon>Pyxicephalidae</taxon>
        <taxon>Pyxicephalinae</taxon>
        <taxon>Pyxicephalus</taxon>
    </lineage>
</organism>
<name>A0AAV2ZUB3_PYXAD</name>
<reference evidence="1" key="1">
    <citation type="thesis" date="2020" institute="ProQuest LLC" country="789 East Eisenhower Parkway, Ann Arbor, MI, USA">
        <title>Comparative Genomics and Chromosome Evolution.</title>
        <authorList>
            <person name="Mudd A.B."/>
        </authorList>
    </citation>
    <scope>NUCLEOTIDE SEQUENCE</scope>
    <source>
        <strain evidence="1">1538</strain>
        <tissue evidence="1">Blood</tissue>
    </source>
</reference>
<evidence type="ECO:0000313" key="1">
    <source>
        <dbReference type="EMBL" id="DBA17562.1"/>
    </source>
</evidence>
<dbReference type="Proteomes" id="UP001181693">
    <property type="component" value="Unassembled WGS sequence"/>
</dbReference>
<proteinExistence type="predicted"/>
<evidence type="ECO:0000313" key="2">
    <source>
        <dbReference type="Proteomes" id="UP001181693"/>
    </source>
</evidence>
<gene>
    <name evidence="1" type="ORF">GDO54_002988</name>
</gene>
<accession>A0AAV2ZUB3</accession>
<dbReference type="EMBL" id="DYDO01000010">
    <property type="protein sequence ID" value="DBA17562.1"/>
    <property type="molecule type" value="Genomic_DNA"/>
</dbReference>
<keyword evidence="2" id="KW-1185">Reference proteome</keyword>
<sequence>MKKQKAVSAGLPVGGAFPDGRRSLHFPASWMILESCLQQRKNWIFHNQKKKYVICRTKIRGPAMFLTFS</sequence>
<comment type="caution">
    <text evidence="1">The sequence shown here is derived from an EMBL/GenBank/DDBJ whole genome shotgun (WGS) entry which is preliminary data.</text>
</comment>
<protein>
    <submittedName>
        <fullName evidence="1">Uncharacterized protein</fullName>
    </submittedName>
</protein>
<dbReference type="AlphaFoldDB" id="A0AAV2ZUB3"/>